<dbReference type="GO" id="GO:0006261">
    <property type="term" value="P:DNA-templated DNA replication"/>
    <property type="evidence" value="ECO:0007669"/>
    <property type="project" value="TreeGrafter"/>
</dbReference>
<gene>
    <name evidence="5" type="ORF">SAMN02745704_01627</name>
</gene>
<dbReference type="InterPro" id="IPR027417">
    <property type="entry name" value="P-loop_NTPase"/>
</dbReference>
<keyword evidence="2" id="KW-0548">Nucleotidyltransferase</keyword>
<dbReference type="AlphaFoldDB" id="A0A1T4X3A5"/>
<keyword evidence="3" id="KW-0235">DNA replication</keyword>
<evidence type="ECO:0000256" key="2">
    <source>
        <dbReference type="ARBA" id="ARBA00022695"/>
    </source>
</evidence>
<dbReference type="Proteomes" id="UP000190027">
    <property type="component" value="Unassembled WGS sequence"/>
</dbReference>
<protein>
    <submittedName>
        <fullName evidence="5">DNA polymerase III, delta subunit</fullName>
    </submittedName>
</protein>
<dbReference type="InterPro" id="IPR005790">
    <property type="entry name" value="DNA_polIII_delta"/>
</dbReference>
<sequence length="322" mass="35868">MAGPDVLFLVCPDGQLMARRIEQQLQQTPDHERKVYWGDDDPPLPESFWQDLTIQNLFATPKVVVLRRAHLLKAADWDRLADALAAKPSSVLPVFCLEGEWKKKAPVPAALARRPLWKAASKRGWVWEQPGLNPRTLGDFVGQWAEERGLKLARGAQQTLAQALPCDARAATLELEKIELAVGDDTIVKPELAALIATDREMDFFAFTDALSQGGDPVAVWERVLRDQRKQSKEQMLFPLLGSLAREARILGLILAGEEQRAKVHPFVVKKKTPLAQRLGPRGVAVLFDLCMAAEQGVKSGERRPDQALEKLVADLTRLYGH</sequence>
<dbReference type="Gene3D" id="1.20.272.10">
    <property type="match status" value="1"/>
</dbReference>
<proteinExistence type="predicted"/>
<name>A0A1T4X3A5_9BACT</name>
<accession>A0A1T4X3A5</accession>
<dbReference type="PANTHER" id="PTHR34388:SF1">
    <property type="entry name" value="DNA POLYMERASE III SUBUNIT DELTA"/>
    <property type="match status" value="1"/>
</dbReference>
<keyword evidence="4" id="KW-0239">DNA-directed DNA polymerase</keyword>
<evidence type="ECO:0000313" key="6">
    <source>
        <dbReference type="Proteomes" id="UP000190027"/>
    </source>
</evidence>
<dbReference type="SUPFAM" id="SSF52540">
    <property type="entry name" value="P-loop containing nucleoside triphosphate hydrolases"/>
    <property type="match status" value="1"/>
</dbReference>
<evidence type="ECO:0000256" key="3">
    <source>
        <dbReference type="ARBA" id="ARBA00022705"/>
    </source>
</evidence>
<reference evidence="5 6" key="1">
    <citation type="submission" date="2017-02" db="EMBL/GenBank/DDBJ databases">
        <authorList>
            <person name="Peterson S.W."/>
        </authorList>
    </citation>
    <scope>NUCLEOTIDE SEQUENCE [LARGE SCALE GENOMIC DNA]</scope>
    <source>
        <strain evidence="5 6">DSM 16080</strain>
    </source>
</reference>
<evidence type="ECO:0000313" key="5">
    <source>
        <dbReference type="EMBL" id="SKA83351.1"/>
    </source>
</evidence>
<keyword evidence="1" id="KW-0808">Transferase</keyword>
<evidence type="ECO:0000256" key="1">
    <source>
        <dbReference type="ARBA" id="ARBA00022679"/>
    </source>
</evidence>
<dbReference type="GO" id="GO:0009360">
    <property type="term" value="C:DNA polymerase III complex"/>
    <property type="evidence" value="ECO:0007669"/>
    <property type="project" value="TreeGrafter"/>
</dbReference>
<organism evidence="5 6">
    <name type="scientific">Paucidesulfovibrio gracilis DSM 16080</name>
    <dbReference type="NCBI Taxonomy" id="1121449"/>
    <lineage>
        <taxon>Bacteria</taxon>
        <taxon>Pseudomonadati</taxon>
        <taxon>Thermodesulfobacteriota</taxon>
        <taxon>Desulfovibrionia</taxon>
        <taxon>Desulfovibrionales</taxon>
        <taxon>Desulfovibrionaceae</taxon>
        <taxon>Paucidesulfovibrio</taxon>
    </lineage>
</organism>
<keyword evidence="6" id="KW-1185">Reference proteome</keyword>
<dbReference type="NCBIfam" id="TIGR01128">
    <property type="entry name" value="holA"/>
    <property type="match status" value="1"/>
</dbReference>
<dbReference type="GO" id="GO:0003677">
    <property type="term" value="F:DNA binding"/>
    <property type="evidence" value="ECO:0007669"/>
    <property type="project" value="InterPro"/>
</dbReference>
<dbReference type="STRING" id="1121449.SAMN02745704_01627"/>
<evidence type="ECO:0000256" key="4">
    <source>
        <dbReference type="ARBA" id="ARBA00022932"/>
    </source>
</evidence>
<dbReference type="GO" id="GO:0003887">
    <property type="term" value="F:DNA-directed DNA polymerase activity"/>
    <property type="evidence" value="ECO:0007669"/>
    <property type="project" value="UniProtKB-KW"/>
</dbReference>
<dbReference type="RefSeq" id="WP_234990665.1">
    <property type="nucleotide sequence ID" value="NZ_FUYC01000006.1"/>
</dbReference>
<dbReference type="PANTHER" id="PTHR34388">
    <property type="entry name" value="DNA POLYMERASE III SUBUNIT DELTA"/>
    <property type="match status" value="1"/>
</dbReference>
<dbReference type="EMBL" id="FUYC01000006">
    <property type="protein sequence ID" value="SKA83351.1"/>
    <property type="molecule type" value="Genomic_DNA"/>
</dbReference>